<dbReference type="SUPFAM" id="SSF54980">
    <property type="entry name" value="EF-G C-terminal domain-like"/>
    <property type="match status" value="1"/>
</dbReference>
<dbReference type="Gene3D" id="2.40.30.10">
    <property type="entry name" value="Translation factors"/>
    <property type="match status" value="1"/>
</dbReference>
<dbReference type="PANTHER" id="PTHR42908">
    <property type="entry name" value="TRANSLATION ELONGATION FACTOR-RELATED"/>
    <property type="match status" value="1"/>
</dbReference>
<evidence type="ECO:0000256" key="6">
    <source>
        <dbReference type="SAM" id="MobiDB-lite"/>
    </source>
</evidence>
<evidence type="ECO:0000259" key="7">
    <source>
        <dbReference type="Pfam" id="PF14492"/>
    </source>
</evidence>
<dbReference type="GO" id="GO:0005525">
    <property type="term" value="F:GTP binding"/>
    <property type="evidence" value="ECO:0007669"/>
    <property type="project" value="UniProtKB-KW"/>
</dbReference>
<keyword evidence="3 8" id="KW-0251">Elongation factor</keyword>
<dbReference type="GO" id="GO:0005829">
    <property type="term" value="C:cytosol"/>
    <property type="evidence" value="ECO:0007669"/>
    <property type="project" value="TreeGrafter"/>
</dbReference>
<dbReference type="PANTHER" id="PTHR42908:SF10">
    <property type="entry name" value="EUKARYOTIC TRANSLATION ELONGATION FACTOR 2"/>
    <property type="match status" value="1"/>
</dbReference>
<dbReference type="InterPro" id="IPR035647">
    <property type="entry name" value="EFG_III/V"/>
</dbReference>
<feature type="region of interest" description="Disordered" evidence="6">
    <location>
        <begin position="124"/>
        <end position="152"/>
    </location>
</feature>
<evidence type="ECO:0000256" key="1">
    <source>
        <dbReference type="ARBA" id="ARBA00022490"/>
    </source>
</evidence>
<keyword evidence="2" id="KW-0547">Nucleotide-binding</keyword>
<dbReference type="GO" id="GO:0003746">
    <property type="term" value="F:translation elongation factor activity"/>
    <property type="evidence" value="ECO:0007669"/>
    <property type="project" value="UniProtKB-KW"/>
</dbReference>
<evidence type="ECO:0000256" key="5">
    <source>
        <dbReference type="ARBA" id="ARBA00023134"/>
    </source>
</evidence>
<organism evidence="8 9">
    <name type="scientific">Fasciolopsis buskii</name>
    <dbReference type="NCBI Taxonomy" id="27845"/>
    <lineage>
        <taxon>Eukaryota</taxon>
        <taxon>Metazoa</taxon>
        <taxon>Spiralia</taxon>
        <taxon>Lophotrochozoa</taxon>
        <taxon>Platyhelminthes</taxon>
        <taxon>Trematoda</taxon>
        <taxon>Digenea</taxon>
        <taxon>Plagiorchiida</taxon>
        <taxon>Echinostomata</taxon>
        <taxon>Echinostomatoidea</taxon>
        <taxon>Fasciolidae</taxon>
        <taxon>Fasciolopsis</taxon>
    </lineage>
</organism>
<reference evidence="8" key="1">
    <citation type="submission" date="2019-05" db="EMBL/GenBank/DDBJ databases">
        <title>Annotation for the trematode Fasciolopsis buski.</title>
        <authorList>
            <person name="Choi Y.-J."/>
        </authorList>
    </citation>
    <scope>NUCLEOTIDE SEQUENCE</scope>
    <source>
        <strain evidence="8">HT</strain>
        <tissue evidence="8">Whole worm</tissue>
    </source>
</reference>
<keyword evidence="9" id="KW-1185">Reference proteome</keyword>
<evidence type="ECO:0000256" key="4">
    <source>
        <dbReference type="ARBA" id="ARBA00022917"/>
    </source>
</evidence>
<dbReference type="GO" id="GO:0043022">
    <property type="term" value="F:ribosome binding"/>
    <property type="evidence" value="ECO:0007669"/>
    <property type="project" value="TreeGrafter"/>
</dbReference>
<protein>
    <submittedName>
        <fullName evidence="8">Elongation factor 2</fullName>
    </submittedName>
</protein>
<comment type="caution">
    <text evidence="8">The sequence shown here is derived from an EMBL/GenBank/DDBJ whole genome shotgun (WGS) entry which is preliminary data.</text>
</comment>
<dbReference type="GO" id="GO:1990904">
    <property type="term" value="C:ribonucleoprotein complex"/>
    <property type="evidence" value="ECO:0007669"/>
    <property type="project" value="TreeGrafter"/>
</dbReference>
<evidence type="ECO:0000313" key="9">
    <source>
        <dbReference type="Proteomes" id="UP000728185"/>
    </source>
</evidence>
<dbReference type="FunFam" id="3.30.70.870:FF:000002">
    <property type="entry name" value="Translation elongation factor 2"/>
    <property type="match status" value="1"/>
</dbReference>
<dbReference type="Proteomes" id="UP000728185">
    <property type="component" value="Unassembled WGS sequence"/>
</dbReference>
<feature type="domain" description="Elongation Factor G" evidence="7">
    <location>
        <begin position="50"/>
        <end position="112"/>
    </location>
</feature>
<evidence type="ECO:0000256" key="3">
    <source>
        <dbReference type="ARBA" id="ARBA00022768"/>
    </source>
</evidence>
<evidence type="ECO:0000256" key="2">
    <source>
        <dbReference type="ARBA" id="ARBA00022741"/>
    </source>
</evidence>
<feature type="compositionally biased region" description="Polar residues" evidence="6">
    <location>
        <begin position="128"/>
        <end position="137"/>
    </location>
</feature>
<keyword evidence="4" id="KW-0648">Protein biosynthesis</keyword>
<dbReference type="EMBL" id="LUCM01005909">
    <property type="protein sequence ID" value="KAA0192089.1"/>
    <property type="molecule type" value="Genomic_DNA"/>
</dbReference>
<keyword evidence="5" id="KW-0342">GTP-binding</keyword>
<dbReference type="OrthoDB" id="364892at2759"/>
<sequence>MGRYTEEVENVSCSNICGLVCFDRFIVKTGSITPFAGAHSIRQMKVSVSPFVHVASKCQNSANLPNVVEELKRLTKGNPMVPITKEETGEHIVAGSGELHLQICLKHLKEDHACSPLKKTDPVVSHGETVTDNSNILGLSKPPNKQLTDKAS</sequence>
<dbReference type="Pfam" id="PF14492">
    <property type="entry name" value="EFG_III"/>
    <property type="match status" value="1"/>
</dbReference>
<name>A0A8E0RVK0_9TREM</name>
<accession>A0A8E0RVK0</accession>
<proteinExistence type="predicted"/>
<dbReference type="Gene3D" id="3.30.70.870">
    <property type="entry name" value="Elongation Factor G (Translational Gtpase), domain 3"/>
    <property type="match status" value="1"/>
</dbReference>
<dbReference type="AlphaFoldDB" id="A0A8E0RVK0"/>
<dbReference type="InterPro" id="IPR041095">
    <property type="entry name" value="EFG_II"/>
</dbReference>
<evidence type="ECO:0000313" key="8">
    <source>
        <dbReference type="EMBL" id="KAA0192089.1"/>
    </source>
</evidence>
<keyword evidence="1" id="KW-0963">Cytoplasm</keyword>
<gene>
    <name evidence="8" type="ORF">FBUS_07265</name>
</gene>
<dbReference type="GO" id="GO:0003924">
    <property type="term" value="F:GTPase activity"/>
    <property type="evidence" value="ECO:0007669"/>
    <property type="project" value="TreeGrafter"/>
</dbReference>